<evidence type="ECO:0000313" key="1">
    <source>
        <dbReference type="EMBL" id="KAK3719954.1"/>
    </source>
</evidence>
<evidence type="ECO:0000313" key="2">
    <source>
        <dbReference type="Proteomes" id="UP001281147"/>
    </source>
</evidence>
<dbReference type="EMBL" id="JAUTXU010000024">
    <property type="protein sequence ID" value="KAK3719954.1"/>
    <property type="molecule type" value="Genomic_DNA"/>
</dbReference>
<keyword evidence="2" id="KW-1185">Reference proteome</keyword>
<dbReference type="Proteomes" id="UP001281147">
    <property type="component" value="Unassembled WGS sequence"/>
</dbReference>
<organism evidence="1 2">
    <name type="scientific">Vermiconidia calcicola</name>
    <dbReference type="NCBI Taxonomy" id="1690605"/>
    <lineage>
        <taxon>Eukaryota</taxon>
        <taxon>Fungi</taxon>
        <taxon>Dikarya</taxon>
        <taxon>Ascomycota</taxon>
        <taxon>Pezizomycotina</taxon>
        <taxon>Dothideomycetes</taxon>
        <taxon>Dothideomycetidae</taxon>
        <taxon>Mycosphaerellales</taxon>
        <taxon>Extremaceae</taxon>
        <taxon>Vermiconidia</taxon>
    </lineage>
</organism>
<comment type="caution">
    <text evidence="1">The sequence shown here is derived from an EMBL/GenBank/DDBJ whole genome shotgun (WGS) entry which is preliminary data.</text>
</comment>
<gene>
    <name evidence="1" type="ORF">LTR37_004077</name>
</gene>
<reference evidence="1" key="1">
    <citation type="submission" date="2023-07" db="EMBL/GenBank/DDBJ databases">
        <title>Black Yeasts Isolated from many extreme environments.</title>
        <authorList>
            <person name="Coleine C."/>
            <person name="Stajich J.E."/>
            <person name="Selbmann L."/>
        </authorList>
    </citation>
    <scope>NUCLEOTIDE SEQUENCE</scope>
    <source>
        <strain evidence="1">CCFEE 5714</strain>
    </source>
</reference>
<sequence length="440" mass="50332">MSPERKQSALPDEALVVYRRIARLQDRFLTTQTTLKSERDSLQRVWHSLKQSQLAAFVAPTGRSKNWNTSAKRRKEIYDKLVVDQEAFEAQMKKVTDLEQSLSRLEYKLAKLHPELLELLDVCFMDSQRTASGLPSSSSQHSGKASSGYHQLELEYYERRGEARRLRDELRDHEMELQTPPDDPDEQSSLLLPDNHPTDHSGSYFYSAGFRARWQSEHEAVRCGLQEAERQLTESWNACHAANLSVGRLSLELVSTPKIVPQDGEPDTLDQIDLNEPPFLLHDHHGFLPRFLRNLRWPQREVSATPLIGELTKFAEKRDGIEKWVAKLPLGRERAFASGDGYPPLVEFEHTLSSSKSDPAWMTVTRRPSDDLASNDKDYVMIPDNSSRMAPNGEALEPTGLRRVLRRWKSYDALSPVSMYQHRVNHRASADARQAFCDGK</sequence>
<accession>A0ACC3NPC6</accession>
<protein>
    <submittedName>
        <fullName evidence="1">Uncharacterized protein</fullName>
    </submittedName>
</protein>
<proteinExistence type="predicted"/>
<name>A0ACC3NPC6_9PEZI</name>